<dbReference type="InterPro" id="IPR008999">
    <property type="entry name" value="Actin-crosslinking"/>
</dbReference>
<dbReference type="OrthoDB" id="5289641at2759"/>
<evidence type="ECO:0008006" key="4">
    <source>
        <dbReference type="Google" id="ProtNLM"/>
    </source>
</evidence>
<dbReference type="PANTHER" id="PTHR39697:SF1">
    <property type="entry name" value="RICIN B LECTIN DOMAIN-CONTAINING PROTEIN"/>
    <property type="match status" value="1"/>
</dbReference>
<dbReference type="SUPFAM" id="SSF50405">
    <property type="entry name" value="Actin-crosslinking proteins"/>
    <property type="match status" value="1"/>
</dbReference>
<reference evidence="2" key="1">
    <citation type="journal article" date="2020" name="Stud. Mycol.">
        <title>101 Dothideomycetes genomes: a test case for predicting lifestyles and emergence of pathogens.</title>
        <authorList>
            <person name="Haridas S."/>
            <person name="Albert R."/>
            <person name="Binder M."/>
            <person name="Bloem J."/>
            <person name="Labutti K."/>
            <person name="Salamov A."/>
            <person name="Andreopoulos B."/>
            <person name="Baker S."/>
            <person name="Barry K."/>
            <person name="Bills G."/>
            <person name="Bluhm B."/>
            <person name="Cannon C."/>
            <person name="Castanera R."/>
            <person name="Culley D."/>
            <person name="Daum C."/>
            <person name="Ezra D."/>
            <person name="Gonzalez J."/>
            <person name="Henrissat B."/>
            <person name="Kuo A."/>
            <person name="Liang C."/>
            <person name="Lipzen A."/>
            <person name="Lutzoni F."/>
            <person name="Magnuson J."/>
            <person name="Mondo S."/>
            <person name="Nolan M."/>
            <person name="Ohm R."/>
            <person name="Pangilinan J."/>
            <person name="Park H.-J."/>
            <person name="Ramirez L."/>
            <person name="Alfaro M."/>
            <person name="Sun H."/>
            <person name="Tritt A."/>
            <person name="Yoshinaga Y."/>
            <person name="Zwiers L.-H."/>
            <person name="Turgeon B."/>
            <person name="Goodwin S."/>
            <person name="Spatafora J."/>
            <person name="Crous P."/>
            <person name="Grigoriev I."/>
        </authorList>
    </citation>
    <scope>NUCLEOTIDE SEQUENCE</scope>
    <source>
        <strain evidence="2">CBS 119925</strain>
    </source>
</reference>
<gene>
    <name evidence="2" type="ORF">M011DRAFT_480942</name>
</gene>
<feature type="region of interest" description="Disordered" evidence="1">
    <location>
        <begin position="1"/>
        <end position="28"/>
    </location>
</feature>
<dbReference type="Proteomes" id="UP000799440">
    <property type="component" value="Unassembled WGS sequence"/>
</dbReference>
<sequence length="201" mass="22103">MAPYAFSQPNMPKKPKSNSTQDNTVFTDCGIETPATSATEPRGSNSYATASKSFTVLSDVPWPSATYVISVQSKGQERVLALLEGEVVLKPASSRYSIHWEVVQSEGWCGLRNTSSGKYLGYSTRQGGLLVCTAERLRAWEQIEFRHRRSGGYLFIMSSGWWGTKGPVREVTLEGAGTVMLLMDGIMETPDDGAVFRFTKV</sequence>
<dbReference type="PANTHER" id="PTHR39697">
    <property type="entry name" value="RICIN B LECTIN DOMAIN-CONTAINING PROTEIN-RELATED"/>
    <property type="match status" value="1"/>
</dbReference>
<accession>A0A6A6V224</accession>
<proteinExistence type="predicted"/>
<evidence type="ECO:0000313" key="2">
    <source>
        <dbReference type="EMBL" id="KAF2743371.1"/>
    </source>
</evidence>
<name>A0A6A6V224_9PLEO</name>
<dbReference type="EMBL" id="MU006598">
    <property type="protein sequence ID" value="KAF2743371.1"/>
    <property type="molecule type" value="Genomic_DNA"/>
</dbReference>
<keyword evidence="3" id="KW-1185">Reference proteome</keyword>
<protein>
    <recommendedName>
        <fullName evidence="4">Fascin domain-containing protein</fullName>
    </recommendedName>
</protein>
<evidence type="ECO:0000256" key="1">
    <source>
        <dbReference type="SAM" id="MobiDB-lite"/>
    </source>
</evidence>
<evidence type="ECO:0000313" key="3">
    <source>
        <dbReference type="Proteomes" id="UP000799440"/>
    </source>
</evidence>
<feature type="compositionally biased region" description="Polar residues" evidence="1">
    <location>
        <begin position="17"/>
        <end position="26"/>
    </location>
</feature>
<dbReference type="AlphaFoldDB" id="A0A6A6V224"/>
<organism evidence="2 3">
    <name type="scientific">Sporormia fimetaria CBS 119925</name>
    <dbReference type="NCBI Taxonomy" id="1340428"/>
    <lineage>
        <taxon>Eukaryota</taxon>
        <taxon>Fungi</taxon>
        <taxon>Dikarya</taxon>
        <taxon>Ascomycota</taxon>
        <taxon>Pezizomycotina</taxon>
        <taxon>Dothideomycetes</taxon>
        <taxon>Pleosporomycetidae</taxon>
        <taxon>Pleosporales</taxon>
        <taxon>Sporormiaceae</taxon>
        <taxon>Sporormia</taxon>
    </lineage>
</organism>